<evidence type="ECO:0000256" key="7">
    <source>
        <dbReference type="ARBA" id="ARBA00048117"/>
    </source>
</evidence>
<feature type="binding site" evidence="8">
    <location>
        <position position="385"/>
    </location>
    <ligand>
        <name>a divalent metal cation</name>
        <dbReference type="ChEBI" id="CHEBI:60240"/>
    </ligand>
</feature>
<dbReference type="InterPro" id="IPR043129">
    <property type="entry name" value="ATPase_NBD"/>
</dbReference>
<feature type="binding site" evidence="8">
    <location>
        <position position="453"/>
    </location>
    <ligand>
        <name>substrate</name>
    </ligand>
</feature>
<evidence type="ECO:0000256" key="5">
    <source>
        <dbReference type="ARBA" id="ARBA00023242"/>
    </source>
</evidence>
<dbReference type="GO" id="GO:0005634">
    <property type="term" value="C:nucleus"/>
    <property type="evidence" value="ECO:0007669"/>
    <property type="project" value="UniProtKB-SubCell"/>
</dbReference>
<comment type="subcellular location">
    <subcellularLocation>
        <location evidence="8">Cytoplasm</location>
    </subcellularLocation>
    <subcellularLocation>
        <location evidence="8">Nucleus</location>
    </subcellularLocation>
</comment>
<feature type="binding site" evidence="8">
    <location>
        <begin position="402"/>
        <end position="406"/>
    </location>
    <ligand>
        <name>substrate</name>
    </ligand>
</feature>
<dbReference type="InterPro" id="IPR034680">
    <property type="entry name" value="Kae1_archaea_euk"/>
</dbReference>
<dbReference type="STRING" id="43335.A0A4U5QVS3"/>
<dbReference type="FunFam" id="3.30.420.40:FF:000295">
    <property type="entry name" value="Probable tRNA N6-adenosine threonylcarbamoyltransferase"/>
    <property type="match status" value="1"/>
</dbReference>
<keyword evidence="6 8" id="KW-0012">Acyltransferase</keyword>
<evidence type="ECO:0000256" key="6">
    <source>
        <dbReference type="ARBA" id="ARBA00023315"/>
    </source>
</evidence>
<organism evidence="11">
    <name type="scientific">Populus alba</name>
    <name type="common">White poplar</name>
    <dbReference type="NCBI Taxonomy" id="43335"/>
    <lineage>
        <taxon>Eukaryota</taxon>
        <taxon>Viridiplantae</taxon>
        <taxon>Streptophyta</taxon>
        <taxon>Embryophyta</taxon>
        <taxon>Tracheophyta</taxon>
        <taxon>Spermatophyta</taxon>
        <taxon>Magnoliopsida</taxon>
        <taxon>eudicotyledons</taxon>
        <taxon>Gunneridae</taxon>
        <taxon>Pentapetalae</taxon>
        <taxon>rosids</taxon>
        <taxon>fabids</taxon>
        <taxon>Malpighiales</taxon>
        <taxon>Salicaceae</taxon>
        <taxon>Saliceae</taxon>
        <taxon>Populus</taxon>
    </lineage>
</organism>
<feature type="domain" description="Gcp-like" evidence="9">
    <location>
        <begin position="301"/>
        <end position="573"/>
    </location>
</feature>
<accession>A0A4U5QVS3</accession>
<keyword evidence="1 8" id="KW-0963">Cytoplasm</keyword>
<dbReference type="GO" id="GO:0046872">
    <property type="term" value="F:metal ion binding"/>
    <property type="evidence" value="ECO:0007669"/>
    <property type="project" value="UniProtKB-KW"/>
</dbReference>
<keyword evidence="5 8" id="KW-0539">Nucleus</keyword>
<evidence type="ECO:0000256" key="8">
    <source>
        <dbReference type="HAMAP-Rule" id="MF_03180"/>
    </source>
</evidence>
<feature type="binding site" evidence="8">
    <location>
        <position position="434"/>
    </location>
    <ligand>
        <name>substrate</name>
    </ligand>
</feature>
<dbReference type="InterPro" id="IPR017861">
    <property type="entry name" value="KAE1/TsaD"/>
</dbReference>
<comment type="similarity">
    <text evidence="8">Belongs to the KAE1 / TsaD family.</text>
</comment>
<proteinExistence type="inferred from homology"/>
<feature type="domain" description="FAR1" evidence="10">
    <location>
        <begin position="98"/>
        <end position="184"/>
    </location>
</feature>
<comment type="catalytic activity">
    <reaction evidence="7 8">
        <text>L-threonylcarbamoyladenylate + adenosine(37) in tRNA = N(6)-L-threonylcarbamoyladenosine(37) in tRNA + AMP + H(+)</text>
        <dbReference type="Rhea" id="RHEA:37059"/>
        <dbReference type="Rhea" id="RHEA-COMP:10162"/>
        <dbReference type="Rhea" id="RHEA-COMP:10163"/>
        <dbReference type="ChEBI" id="CHEBI:15378"/>
        <dbReference type="ChEBI" id="CHEBI:73682"/>
        <dbReference type="ChEBI" id="CHEBI:74411"/>
        <dbReference type="ChEBI" id="CHEBI:74418"/>
        <dbReference type="ChEBI" id="CHEBI:456215"/>
        <dbReference type="EC" id="2.3.1.234"/>
    </reaction>
</comment>
<dbReference type="HAMAP" id="MF_01446">
    <property type="entry name" value="Kae1"/>
    <property type="match status" value="1"/>
</dbReference>
<dbReference type="Gene3D" id="3.30.420.40">
    <property type="match status" value="2"/>
</dbReference>
<feature type="binding site" evidence="8">
    <location>
        <position position="449"/>
    </location>
    <ligand>
        <name>substrate</name>
    </ligand>
</feature>
<evidence type="ECO:0000256" key="2">
    <source>
        <dbReference type="ARBA" id="ARBA00022679"/>
    </source>
</evidence>
<dbReference type="SUPFAM" id="SSF53067">
    <property type="entry name" value="Actin-like ATPase domain"/>
    <property type="match status" value="1"/>
</dbReference>
<dbReference type="CDD" id="cd24132">
    <property type="entry name" value="ASKHA_NBD_OSGEP_like_euk"/>
    <property type="match status" value="1"/>
</dbReference>
<keyword evidence="2 8" id="KW-0808">Transferase</keyword>
<dbReference type="EMBL" id="RCHU01000093">
    <property type="protein sequence ID" value="TKS15252.1"/>
    <property type="molecule type" value="Genomic_DNA"/>
</dbReference>
<protein>
    <recommendedName>
        <fullName evidence="8">Glycoprotease 2</fullName>
    </recommendedName>
</protein>
<dbReference type="PANTHER" id="PTHR11735:SF14">
    <property type="entry name" value="TRNA N6-ADENOSINE THREONYLCARBAMOYLTRANSFERASE"/>
    <property type="match status" value="1"/>
</dbReference>
<dbReference type="GO" id="GO:0005737">
    <property type="term" value="C:cytoplasm"/>
    <property type="evidence" value="ECO:0007669"/>
    <property type="project" value="UniProtKB-SubCell"/>
</dbReference>
<feature type="binding site" evidence="8">
    <location>
        <position position="402"/>
    </location>
    <ligand>
        <name>a divalent metal cation</name>
        <dbReference type="ChEBI" id="CHEBI:60240"/>
    </ligand>
</feature>
<feature type="binding site" evidence="8">
    <location>
        <position position="538"/>
    </location>
    <ligand>
        <name>substrate</name>
    </ligand>
</feature>
<dbReference type="PRINTS" id="PR00789">
    <property type="entry name" value="OSIALOPTASE"/>
</dbReference>
<dbReference type="GO" id="GO:0000408">
    <property type="term" value="C:EKC/KEOPS complex"/>
    <property type="evidence" value="ECO:0007669"/>
    <property type="project" value="InterPro"/>
</dbReference>
<dbReference type="PANTHER" id="PTHR11735">
    <property type="entry name" value="TRNA N6-ADENOSINE THREONYLCARBAMOYLTRANSFERASE"/>
    <property type="match status" value="1"/>
</dbReference>
<evidence type="ECO:0000313" key="11">
    <source>
        <dbReference type="EMBL" id="TKS15252.1"/>
    </source>
</evidence>
<keyword evidence="3 8" id="KW-0819">tRNA processing</keyword>
<dbReference type="FunFam" id="3.30.420.40:FF:000105">
    <property type="entry name" value="Probable tRNA N6-adenosine threonylcarbamoyltransferase"/>
    <property type="match status" value="1"/>
</dbReference>
<gene>
    <name evidence="8" type="primary">GCP2</name>
    <name evidence="11" type="ORF">D5086_0000035280</name>
</gene>
<dbReference type="FunFam" id="3.30.420.40:FF:000038">
    <property type="entry name" value="Probable tRNA N6-adenosine threonylcarbamoyltransferase"/>
    <property type="match status" value="1"/>
</dbReference>
<dbReference type="GO" id="GO:0061711">
    <property type="term" value="F:tRNA N(6)-L-threonylcarbamoyladenine synthase activity"/>
    <property type="evidence" value="ECO:0007669"/>
    <property type="project" value="UniProtKB-EC"/>
</dbReference>
<comment type="cofactor">
    <cofactor evidence="8">
        <name>a divalent metal cation</name>
        <dbReference type="ChEBI" id="CHEBI:60240"/>
    </cofactor>
    <text evidence="8">Binds 1 divalent metal cation per subunit.</text>
</comment>
<dbReference type="InterPro" id="IPR004330">
    <property type="entry name" value="FAR1_DNA_bnd_dom"/>
</dbReference>
<dbReference type="Pfam" id="PF03101">
    <property type="entry name" value="FAR1"/>
    <property type="match status" value="1"/>
</dbReference>
<evidence type="ECO:0000256" key="1">
    <source>
        <dbReference type="ARBA" id="ARBA00022490"/>
    </source>
</evidence>
<evidence type="ECO:0000259" key="9">
    <source>
        <dbReference type="Pfam" id="PF00814"/>
    </source>
</evidence>
<feature type="binding site" evidence="8">
    <location>
        <position position="566"/>
    </location>
    <ligand>
        <name>a divalent metal cation</name>
        <dbReference type="ChEBI" id="CHEBI:60240"/>
    </ligand>
</feature>
<dbReference type="AlphaFoldDB" id="A0A4U5QVS3"/>
<evidence type="ECO:0000256" key="3">
    <source>
        <dbReference type="ARBA" id="ARBA00022694"/>
    </source>
</evidence>
<dbReference type="GO" id="GO:0002949">
    <property type="term" value="P:tRNA threonylcarbamoyladenosine modification"/>
    <property type="evidence" value="ECO:0007669"/>
    <property type="project" value="UniProtKB-UniRule"/>
</dbReference>
<feature type="binding site" evidence="8">
    <location>
        <position position="381"/>
    </location>
    <ligand>
        <name>a divalent metal cation</name>
        <dbReference type="ChEBI" id="CHEBI:60240"/>
    </ligand>
</feature>
<dbReference type="NCBIfam" id="TIGR03722">
    <property type="entry name" value="arch_KAE1"/>
    <property type="match status" value="1"/>
</dbReference>
<keyword evidence="4 8" id="KW-0479">Metal-binding</keyword>
<evidence type="ECO:0000256" key="4">
    <source>
        <dbReference type="ARBA" id="ARBA00022723"/>
    </source>
</evidence>
<dbReference type="NCBIfam" id="TIGR00329">
    <property type="entry name" value="gcp_kae1"/>
    <property type="match status" value="1"/>
</dbReference>
<evidence type="ECO:0000259" key="10">
    <source>
        <dbReference type="Pfam" id="PF03101"/>
    </source>
</evidence>
<dbReference type="Pfam" id="PF00814">
    <property type="entry name" value="TsaD"/>
    <property type="match status" value="1"/>
</dbReference>
<sequence length="629" mass="70095">MKVIEIVDVVFAVDFIVDNDANGDIAGNVAVDIAMARDENEIIENSVEGEFEQYDHKMDKESLAIDMIPDAVPAMSMVAADEPYMGQEFDSEASAHAFYNAYATRIGFVIRVSKLSRSRRDGSAIGRALVCNKEGFRMPDKREKIVRQRAETRVGCRAMILVRKVTSGKWVVTKLVKEHTHSLTPGKARRDCIYDQYPNEHDKIRELSQQLAMEKKRAATYKRHLELIFDQIEEHNESLSKKIQHIAHSLLTVIFISQLPASHSRSPQKMKRMIALGFEGSANKIGVGVVTLDGTILSNPRHTYITPPGQGFLPRETAQHHLQHVLPIVKSALETAKITPDEIDCLCYTKGPGMGAPLQVSAVVIRVLSQLWKKPIVAVNHCVAHIEMGRIVTGADDPVVLYVSGGNTQVIAYSEGRYRIFGETIDIAVGNCLDRFARVLQLSNDPAPGYNIEQLAKKGEQFIDLPYVVKGMDVSFSGILSFIEATTEEKLKNNECTPADLCYSLQETVFAMLVEITERAMAHCDKKDILIVGGVGCNERLQEMMRIMCSERGGMLYATDDRYCIDNGAMIAYTGLLAFAYGETTPLEESTFTQRFRTDEVHAIWRDKKELASVTGIDEPGDKIEENQG</sequence>
<name>A0A4U5QVS3_POPAL</name>
<dbReference type="InterPro" id="IPR000905">
    <property type="entry name" value="Gcp-like_dom"/>
</dbReference>
<comment type="caution">
    <text evidence="11">The sequence shown here is derived from an EMBL/GenBank/DDBJ whole genome shotgun (WGS) entry which is preliminary data.</text>
</comment>
<reference evidence="11" key="1">
    <citation type="submission" date="2018-10" db="EMBL/GenBank/DDBJ databases">
        <title>Population genomic analysis revealed the cold adaptation of white poplar.</title>
        <authorList>
            <person name="Liu Y.-J."/>
        </authorList>
    </citation>
    <scope>NUCLEOTIDE SEQUENCE [LARGE SCALE GENOMIC DNA]</scope>
    <source>
        <strain evidence="11">PAL-ZL1</strain>
    </source>
</reference>